<feature type="domain" description="Right handed beta helix" evidence="1">
    <location>
        <begin position="147"/>
        <end position="279"/>
    </location>
</feature>
<dbReference type="SUPFAM" id="SSF51126">
    <property type="entry name" value="Pectin lyase-like"/>
    <property type="match status" value="1"/>
</dbReference>
<accession>A0A5B1LGR3</accession>
<evidence type="ECO:0000259" key="1">
    <source>
        <dbReference type="Pfam" id="PF13229"/>
    </source>
</evidence>
<keyword evidence="3" id="KW-1185">Reference proteome</keyword>
<dbReference type="Gene3D" id="2.160.20.10">
    <property type="entry name" value="Single-stranded right-handed beta-helix, Pectin lyase-like"/>
    <property type="match status" value="1"/>
</dbReference>
<protein>
    <submittedName>
        <fullName evidence="2">Right-handed parallel beta-helix repeat-containing protein</fullName>
    </submittedName>
</protein>
<evidence type="ECO:0000313" key="2">
    <source>
        <dbReference type="EMBL" id="KAA1418817.1"/>
    </source>
</evidence>
<dbReference type="InterPro" id="IPR039448">
    <property type="entry name" value="Beta_helix"/>
</dbReference>
<sequence length="534" mass="55947">MKQTAPHSTSSRTRIATATLGLLSTVGGLATPLLAPSAADAAVTCHKYVATSGSDSNPGTKAAPYRSLGVLSLNLQPGQVGCLVAGQVYKALGDGNGIIKGSGTAGSPIVITAEGPGTTLQGQIEVRDTAHDVDLTDLDFVGYPGKKGAGILILRGDRVRLLHNEVSNPWGNCIIGGFRDQLDQSPAVRADDLQIRFNEIHDCGTSPGITYGTGDQGESGAHGIYLNHTANALIDENIIRDNKYRGLQLWPSNDGAQIHHNLFARNATHLNIGSSLSCTGACRSKASVVTGTLKSENTDVRDNIFIERVTDWRPEQNPSQVYGFFPAGSPTYGNDIHHNCFAPGDPALTGDGYAAHDNQTVNPTFAGVRLTPGSACIGKGPAAIQPDGGHGDPVFRVDATVTNPAGITRGAGVVNTTGADQTVASIVAPGRTVSYRVSVTNAGNTVDNWSFADQITTTTGFRWNWYLAGRDVTSLVHSGNLLQSGVAAGATVDLVLKVTVTEAASGTAVWALHGVHNPLQDKIRDVVRIRVTRR</sequence>
<dbReference type="Pfam" id="PF13229">
    <property type="entry name" value="Beta_helix"/>
    <property type="match status" value="1"/>
</dbReference>
<organism evidence="2 3">
    <name type="scientific">Nocardioides humilatus</name>
    <dbReference type="NCBI Taxonomy" id="2607660"/>
    <lineage>
        <taxon>Bacteria</taxon>
        <taxon>Bacillati</taxon>
        <taxon>Actinomycetota</taxon>
        <taxon>Actinomycetes</taxon>
        <taxon>Propionibacteriales</taxon>
        <taxon>Nocardioidaceae</taxon>
        <taxon>Nocardioides</taxon>
    </lineage>
</organism>
<reference evidence="2 3" key="1">
    <citation type="submission" date="2019-09" db="EMBL/GenBank/DDBJ databases">
        <title>Nocardioides panacisoli sp. nov., isolated from the soil of a ginseng field.</title>
        <authorList>
            <person name="Cho C."/>
        </authorList>
    </citation>
    <scope>NUCLEOTIDE SEQUENCE [LARGE SCALE GENOMIC DNA]</scope>
    <source>
        <strain evidence="2 3">BN130099</strain>
    </source>
</reference>
<proteinExistence type="predicted"/>
<reference evidence="2 3" key="2">
    <citation type="submission" date="2019-09" db="EMBL/GenBank/DDBJ databases">
        <authorList>
            <person name="Jin C."/>
        </authorList>
    </citation>
    <scope>NUCLEOTIDE SEQUENCE [LARGE SCALE GENOMIC DNA]</scope>
    <source>
        <strain evidence="2 3">BN130099</strain>
    </source>
</reference>
<dbReference type="InterPro" id="IPR011050">
    <property type="entry name" value="Pectin_lyase_fold/virulence"/>
</dbReference>
<dbReference type="InterPro" id="IPR012334">
    <property type="entry name" value="Pectin_lyas_fold"/>
</dbReference>
<dbReference type="Proteomes" id="UP000325003">
    <property type="component" value="Unassembled WGS sequence"/>
</dbReference>
<name>A0A5B1LGR3_9ACTN</name>
<comment type="caution">
    <text evidence="2">The sequence shown here is derived from an EMBL/GenBank/DDBJ whole genome shotgun (WGS) entry which is preliminary data.</text>
</comment>
<evidence type="ECO:0000313" key="3">
    <source>
        <dbReference type="Proteomes" id="UP000325003"/>
    </source>
</evidence>
<dbReference type="AlphaFoldDB" id="A0A5B1LGR3"/>
<gene>
    <name evidence="2" type="ORF">F0U44_10030</name>
</gene>
<dbReference type="RefSeq" id="WP_149728157.1">
    <property type="nucleotide sequence ID" value="NZ_VUJV01000003.1"/>
</dbReference>
<dbReference type="EMBL" id="VUJV01000003">
    <property type="protein sequence ID" value="KAA1418817.1"/>
    <property type="molecule type" value="Genomic_DNA"/>
</dbReference>